<dbReference type="PANTHER" id="PTHR30204">
    <property type="entry name" value="REDOX-CYCLING DRUG-SENSING TRANSCRIPTIONAL ACTIVATOR SOXR"/>
    <property type="match status" value="1"/>
</dbReference>
<dbReference type="Gene3D" id="1.10.1660.10">
    <property type="match status" value="1"/>
</dbReference>
<protein>
    <submittedName>
        <fullName evidence="5">Helix-turn-helix domain-containing protein</fullName>
    </submittedName>
</protein>
<dbReference type="PROSITE" id="PS50937">
    <property type="entry name" value="HTH_MERR_2"/>
    <property type="match status" value="1"/>
</dbReference>
<evidence type="ECO:0000313" key="5">
    <source>
        <dbReference type="EMBL" id="MFC6673418.1"/>
    </source>
</evidence>
<sequence length="149" mass="16903">MISIGQLARHTGVKVPTVRYYEKIGLLPEPARSEGNQRLYPPSMVERLAFIHHARALGFSLDGIRDLLSLADHPDQPCDAADEIARAQLVAVERRIRQLQSLQQELQRMLRQCHSGRISECRVIEVLSDHSQCLQDHPKMQSPDMSDKS</sequence>
<keyword evidence="2" id="KW-0238">DNA-binding</keyword>
<dbReference type="InterPro" id="IPR009061">
    <property type="entry name" value="DNA-bd_dom_put_sf"/>
</dbReference>
<dbReference type="InterPro" id="IPR000551">
    <property type="entry name" value="MerR-type_HTH_dom"/>
</dbReference>
<organism evidence="5 6">
    <name type="scientific">Marinobacterium aestuariivivens</name>
    <dbReference type="NCBI Taxonomy" id="1698799"/>
    <lineage>
        <taxon>Bacteria</taxon>
        <taxon>Pseudomonadati</taxon>
        <taxon>Pseudomonadota</taxon>
        <taxon>Gammaproteobacteria</taxon>
        <taxon>Oceanospirillales</taxon>
        <taxon>Oceanospirillaceae</taxon>
        <taxon>Marinobacterium</taxon>
    </lineage>
</organism>
<dbReference type="SMART" id="SM00422">
    <property type="entry name" value="HTH_MERR"/>
    <property type="match status" value="1"/>
</dbReference>
<comment type="caution">
    <text evidence="5">The sequence shown here is derived from an EMBL/GenBank/DDBJ whole genome shotgun (WGS) entry which is preliminary data.</text>
</comment>
<evidence type="ECO:0000256" key="2">
    <source>
        <dbReference type="ARBA" id="ARBA00023125"/>
    </source>
</evidence>
<name>A0ABW2A7H9_9GAMM</name>
<evidence type="ECO:0000256" key="3">
    <source>
        <dbReference type="ARBA" id="ARBA00023163"/>
    </source>
</evidence>
<dbReference type="PRINTS" id="PR00040">
    <property type="entry name" value="HTHMERR"/>
</dbReference>
<evidence type="ECO:0000313" key="6">
    <source>
        <dbReference type="Proteomes" id="UP001596422"/>
    </source>
</evidence>
<proteinExistence type="predicted"/>
<dbReference type="SUPFAM" id="SSF46955">
    <property type="entry name" value="Putative DNA-binding domain"/>
    <property type="match status" value="1"/>
</dbReference>
<gene>
    <name evidence="5" type="ORF">ACFQDL_27480</name>
</gene>
<evidence type="ECO:0000259" key="4">
    <source>
        <dbReference type="PROSITE" id="PS50937"/>
    </source>
</evidence>
<keyword evidence="1" id="KW-0805">Transcription regulation</keyword>
<keyword evidence="3" id="KW-0804">Transcription</keyword>
<keyword evidence="6" id="KW-1185">Reference proteome</keyword>
<reference evidence="6" key="1">
    <citation type="journal article" date="2019" name="Int. J. Syst. Evol. Microbiol.">
        <title>The Global Catalogue of Microorganisms (GCM) 10K type strain sequencing project: providing services to taxonomists for standard genome sequencing and annotation.</title>
        <authorList>
            <consortium name="The Broad Institute Genomics Platform"/>
            <consortium name="The Broad Institute Genome Sequencing Center for Infectious Disease"/>
            <person name="Wu L."/>
            <person name="Ma J."/>
        </authorList>
    </citation>
    <scope>NUCLEOTIDE SEQUENCE [LARGE SCALE GENOMIC DNA]</scope>
    <source>
        <strain evidence="6">NBRC 111756</strain>
    </source>
</reference>
<dbReference type="Proteomes" id="UP001596422">
    <property type="component" value="Unassembled WGS sequence"/>
</dbReference>
<accession>A0ABW2A7H9</accession>
<dbReference type="PANTHER" id="PTHR30204:SF94">
    <property type="entry name" value="HEAVY METAL-DEPENDENT TRANSCRIPTIONAL REGULATOR HI_0293-RELATED"/>
    <property type="match status" value="1"/>
</dbReference>
<feature type="domain" description="HTH merR-type" evidence="4">
    <location>
        <begin position="1"/>
        <end position="70"/>
    </location>
</feature>
<dbReference type="InterPro" id="IPR047057">
    <property type="entry name" value="MerR_fam"/>
</dbReference>
<evidence type="ECO:0000256" key="1">
    <source>
        <dbReference type="ARBA" id="ARBA00023015"/>
    </source>
</evidence>
<dbReference type="PROSITE" id="PS00552">
    <property type="entry name" value="HTH_MERR_1"/>
    <property type="match status" value="1"/>
</dbReference>
<dbReference type="InterPro" id="IPR015358">
    <property type="entry name" value="Tscrpt_reg_MerR_DNA-bd"/>
</dbReference>
<dbReference type="CDD" id="cd04785">
    <property type="entry name" value="HTH_CadR-PbrR-like"/>
    <property type="match status" value="1"/>
</dbReference>
<dbReference type="RefSeq" id="WP_379911779.1">
    <property type="nucleotide sequence ID" value="NZ_JBHSWE010000001.1"/>
</dbReference>
<dbReference type="Pfam" id="PF09278">
    <property type="entry name" value="MerR-DNA-bind"/>
    <property type="match status" value="1"/>
</dbReference>
<dbReference type="Pfam" id="PF00376">
    <property type="entry name" value="MerR"/>
    <property type="match status" value="1"/>
</dbReference>
<dbReference type="EMBL" id="JBHSWE010000001">
    <property type="protein sequence ID" value="MFC6673418.1"/>
    <property type="molecule type" value="Genomic_DNA"/>
</dbReference>